<gene>
    <name evidence="2" type="ORF">GCM10009733_021000</name>
</gene>
<dbReference type="Proteomes" id="UP001500064">
    <property type="component" value="Unassembled WGS sequence"/>
</dbReference>
<evidence type="ECO:0000313" key="3">
    <source>
        <dbReference type="Proteomes" id="UP001500064"/>
    </source>
</evidence>
<proteinExistence type="predicted"/>
<reference evidence="3" key="1">
    <citation type="journal article" date="2019" name="Int. J. Syst. Evol. Microbiol.">
        <title>The Global Catalogue of Microorganisms (GCM) 10K type strain sequencing project: providing services to taxonomists for standard genome sequencing and annotation.</title>
        <authorList>
            <consortium name="The Broad Institute Genomics Platform"/>
            <consortium name="The Broad Institute Genome Sequencing Center for Infectious Disease"/>
            <person name="Wu L."/>
            <person name="Ma J."/>
        </authorList>
    </citation>
    <scope>NUCLEOTIDE SEQUENCE [LARGE SCALE GENOMIC DNA]</scope>
    <source>
        <strain evidence="3">JCM 13929</strain>
    </source>
</reference>
<protein>
    <submittedName>
        <fullName evidence="2">Uncharacterized protein</fullName>
    </submittedName>
</protein>
<name>A0ABP4QXD6_9ACTN</name>
<dbReference type="EMBL" id="BAAAMU010000011">
    <property type="protein sequence ID" value="GAA1624151.1"/>
    <property type="molecule type" value="Genomic_DNA"/>
</dbReference>
<evidence type="ECO:0000256" key="1">
    <source>
        <dbReference type="SAM" id="MobiDB-lite"/>
    </source>
</evidence>
<organism evidence="2 3">
    <name type="scientific">Nonomuraea maheshkhaliensis</name>
    <dbReference type="NCBI Taxonomy" id="419590"/>
    <lineage>
        <taxon>Bacteria</taxon>
        <taxon>Bacillati</taxon>
        <taxon>Actinomycetota</taxon>
        <taxon>Actinomycetes</taxon>
        <taxon>Streptosporangiales</taxon>
        <taxon>Streptosporangiaceae</taxon>
        <taxon>Nonomuraea</taxon>
    </lineage>
</organism>
<feature type="compositionally biased region" description="Pro residues" evidence="1">
    <location>
        <begin position="8"/>
        <end position="21"/>
    </location>
</feature>
<sequence length="71" mass="7610">MFSQLPELPQPPRQGRPVPAPCPAIAAADALPVRRRPAPTAGWRGKYCDANIAMVAEVLQAFQEGGILTDE</sequence>
<comment type="caution">
    <text evidence="2">The sequence shown here is derived from an EMBL/GenBank/DDBJ whole genome shotgun (WGS) entry which is preliminary data.</text>
</comment>
<keyword evidence="3" id="KW-1185">Reference proteome</keyword>
<feature type="region of interest" description="Disordered" evidence="1">
    <location>
        <begin position="1"/>
        <end position="21"/>
    </location>
</feature>
<evidence type="ECO:0000313" key="2">
    <source>
        <dbReference type="EMBL" id="GAA1624151.1"/>
    </source>
</evidence>
<accession>A0ABP4QXD6</accession>